<feature type="coiled-coil region" evidence="6">
    <location>
        <begin position="67"/>
        <end position="97"/>
    </location>
</feature>
<protein>
    <recommendedName>
        <fullName evidence="11">Transmembrane protein 120 homolog</fullName>
    </recommendedName>
</protein>
<evidence type="ECO:0000256" key="7">
    <source>
        <dbReference type="SAM" id="Phobius"/>
    </source>
</evidence>
<dbReference type="Proteomes" id="UP001374579">
    <property type="component" value="Unassembled WGS sequence"/>
</dbReference>
<dbReference type="PANTHER" id="PTHR21433:SF0">
    <property type="entry name" value="TRANSMEMBRANE PROTEIN 120 HOMOLOG"/>
    <property type="match status" value="1"/>
</dbReference>
<evidence type="ECO:0008006" key="11">
    <source>
        <dbReference type="Google" id="ProtNLM"/>
    </source>
</evidence>
<gene>
    <name evidence="8" type="ORF">V1264_022152</name>
    <name evidence="9" type="ORF">V1264_022153</name>
</gene>
<dbReference type="Pfam" id="PF07851">
    <property type="entry name" value="TMEM120A-B"/>
    <property type="match status" value="1"/>
</dbReference>
<sequence>MADNEFATCLEDWEDLEKEYVQLEEGHKNYTKLLEQMTAAQKKCVADIAHHRYRIRRIMETLKKVGRDLTEEEVQQREELLQKIKDRKDNFREMEESLPHKNGIYLSIILGQVNVSLLDKGDKFKYKQEYEKFKLTVSNIIMLISLFTYFIQSYRWVDALLNFLLVWYYCTLTIRESILIVNGSRIKGWWLTHHFVSTVCAGISLIWPEGETYQKFRTTYILFTFYLTFVYALQYYYQSGCLYRLRCLGQGHTMDITVG</sequence>
<accession>A0AAN9AJW6</accession>
<evidence type="ECO:0000256" key="6">
    <source>
        <dbReference type="SAM" id="Coils"/>
    </source>
</evidence>
<dbReference type="EMBL" id="JBAMIC010004070">
    <property type="protein sequence ID" value="KAK7088212.1"/>
    <property type="molecule type" value="Genomic_DNA"/>
</dbReference>
<feature type="transmembrane region" description="Helical" evidence="7">
    <location>
        <begin position="163"/>
        <end position="181"/>
    </location>
</feature>
<proteinExistence type="inferred from homology"/>
<reference evidence="8 10" key="1">
    <citation type="submission" date="2024-02" db="EMBL/GenBank/DDBJ databases">
        <title>Chromosome-scale genome assembly of the rough periwinkle Littorina saxatilis.</title>
        <authorList>
            <person name="De Jode A."/>
            <person name="Faria R."/>
            <person name="Formenti G."/>
            <person name="Sims Y."/>
            <person name="Smith T.P."/>
            <person name="Tracey A."/>
            <person name="Wood J.M.D."/>
            <person name="Zagrodzka Z.B."/>
            <person name="Johannesson K."/>
            <person name="Butlin R.K."/>
            <person name="Leder E.H."/>
        </authorList>
    </citation>
    <scope>NUCLEOTIDE SEQUENCE [LARGE SCALE GENOMIC DNA]</scope>
    <source>
        <strain evidence="8">Snail1</strain>
        <tissue evidence="8">Muscle</tissue>
    </source>
</reference>
<comment type="caution">
    <text evidence="8">The sequence shown here is derived from an EMBL/GenBank/DDBJ whole genome shotgun (WGS) entry which is preliminary data.</text>
</comment>
<dbReference type="GO" id="GO:0016020">
    <property type="term" value="C:membrane"/>
    <property type="evidence" value="ECO:0007669"/>
    <property type="project" value="UniProtKB-SubCell"/>
</dbReference>
<evidence type="ECO:0000313" key="8">
    <source>
        <dbReference type="EMBL" id="KAK7088212.1"/>
    </source>
</evidence>
<name>A0AAN9AJW6_9CAEN</name>
<organism evidence="8 10">
    <name type="scientific">Littorina saxatilis</name>
    <dbReference type="NCBI Taxonomy" id="31220"/>
    <lineage>
        <taxon>Eukaryota</taxon>
        <taxon>Metazoa</taxon>
        <taxon>Spiralia</taxon>
        <taxon>Lophotrochozoa</taxon>
        <taxon>Mollusca</taxon>
        <taxon>Gastropoda</taxon>
        <taxon>Caenogastropoda</taxon>
        <taxon>Littorinimorpha</taxon>
        <taxon>Littorinoidea</taxon>
        <taxon>Littorinidae</taxon>
        <taxon>Littorina</taxon>
    </lineage>
</organism>
<comment type="similarity">
    <text evidence="2">Belongs to the TMEM120 family.</text>
</comment>
<dbReference type="AlphaFoldDB" id="A0AAN9AJW6"/>
<feature type="transmembrane region" description="Helical" evidence="7">
    <location>
        <begin position="133"/>
        <end position="151"/>
    </location>
</feature>
<keyword evidence="10" id="KW-1185">Reference proteome</keyword>
<evidence type="ECO:0000256" key="2">
    <source>
        <dbReference type="ARBA" id="ARBA00009700"/>
    </source>
</evidence>
<feature type="transmembrane region" description="Helical" evidence="7">
    <location>
        <begin position="188"/>
        <end position="207"/>
    </location>
</feature>
<keyword evidence="5 7" id="KW-0472">Membrane</keyword>
<evidence type="ECO:0000256" key="3">
    <source>
        <dbReference type="ARBA" id="ARBA00022692"/>
    </source>
</evidence>
<evidence type="ECO:0000313" key="9">
    <source>
        <dbReference type="EMBL" id="KAK7088213.1"/>
    </source>
</evidence>
<dbReference type="PANTHER" id="PTHR21433">
    <property type="entry name" value="TRANSMEMBRANE PROTEIN INDUCED BY TUMOR NECROSIS FACTOR ALPHA"/>
    <property type="match status" value="1"/>
</dbReference>
<evidence type="ECO:0000313" key="10">
    <source>
        <dbReference type="Proteomes" id="UP001374579"/>
    </source>
</evidence>
<dbReference type="InterPro" id="IPR012926">
    <property type="entry name" value="TMEM120A/B"/>
</dbReference>
<evidence type="ECO:0000256" key="4">
    <source>
        <dbReference type="ARBA" id="ARBA00022989"/>
    </source>
</evidence>
<keyword evidence="6" id="KW-0175">Coiled coil</keyword>
<keyword evidence="4 7" id="KW-1133">Transmembrane helix</keyword>
<evidence type="ECO:0000256" key="5">
    <source>
        <dbReference type="ARBA" id="ARBA00023136"/>
    </source>
</evidence>
<evidence type="ECO:0000256" key="1">
    <source>
        <dbReference type="ARBA" id="ARBA00004141"/>
    </source>
</evidence>
<keyword evidence="3 7" id="KW-0812">Transmembrane</keyword>
<feature type="transmembrane region" description="Helical" evidence="7">
    <location>
        <begin position="219"/>
        <end position="237"/>
    </location>
</feature>
<comment type="subcellular location">
    <subcellularLocation>
        <location evidence="1">Membrane</location>
        <topology evidence="1">Multi-pass membrane protein</topology>
    </subcellularLocation>
</comment>
<dbReference type="EMBL" id="JBAMIC010004070">
    <property type="protein sequence ID" value="KAK7088213.1"/>
    <property type="molecule type" value="Genomic_DNA"/>
</dbReference>